<evidence type="ECO:0000256" key="2">
    <source>
        <dbReference type="ARBA" id="ARBA00022603"/>
    </source>
</evidence>
<dbReference type="InterPro" id="IPR055487">
    <property type="entry name" value="DUF7059"/>
</dbReference>
<keyword evidence="4" id="KW-0949">S-adenosyl-L-methionine</keyword>
<proteinExistence type="inferred from homology"/>
<keyword evidence="3" id="KW-0808">Transferase</keyword>
<organism evidence="7 8">
    <name type="scientific">Enteractinococcus fodinae</name>
    <dbReference type="NCBI Taxonomy" id="684663"/>
    <lineage>
        <taxon>Bacteria</taxon>
        <taxon>Bacillati</taxon>
        <taxon>Actinomycetota</taxon>
        <taxon>Actinomycetes</taxon>
        <taxon>Micrococcales</taxon>
        <taxon>Micrococcaceae</taxon>
    </lineage>
</organism>
<dbReference type="InterPro" id="IPR007848">
    <property type="entry name" value="Small_mtfrase_dom"/>
</dbReference>
<protein>
    <submittedName>
        <fullName evidence="7">Methylase of polypeptide subunit release factors</fullName>
    </submittedName>
</protein>
<gene>
    <name evidence="7" type="ORF">J2S62_000573</name>
</gene>
<comment type="similarity">
    <text evidence="1">Belongs to the eukaryotic/archaeal PrmC-related family.</text>
</comment>
<dbReference type="PANTHER" id="PTHR45875">
    <property type="entry name" value="METHYLTRANSFERASE N6AMT1"/>
    <property type="match status" value="1"/>
</dbReference>
<sequence length="524" mass="56510">MHPAPRDHVESIAALRHDLNTAGYTADNVAALLGETAAAALSRDQHVPARRALTQPLAEGDALAGIISCFMLADPISIALAERVFATLGLEAAMALNIVARNAQNEIVATVDLSAYATDHLGDLWVASDQTALQLGTALPADHILGVGKASLTLAEITPRHQVDTALDIGTGCGVQALHLLSHAKHVTVTDISQRALDFARFNILLNAPALDVDPNNLADRVTVAAGNMLEPVAEQTFDLVVTNPPFVIAPTTSTVTHTYRETGRTGDQLVQDLISTIDTVLVDGGQAVMLANWEMYGDQEPWHARLQSWPDQSMDIWAIQRSSSDPAQYAEMWLQDSSEHFDPDIYNEAYARYLADFEARGVTQIGFGWVWLRKRHPAQAAPLRKFEYLTQAVHQPVAAAWADSITRYDTVHQAPADGWALADVHLVAPDWITAEQYQRFTAEHPEVLMARSGAGFGRQVRLDTATAAVLGAADGELAAGQIVAAVAGLLGLDDEQTDALQDNITTLYIDGFVEVFEPADTTG</sequence>
<reference evidence="7 8" key="1">
    <citation type="submission" date="2023-07" db="EMBL/GenBank/DDBJ databases">
        <title>Sequencing the genomes of 1000 actinobacteria strains.</title>
        <authorList>
            <person name="Klenk H.-P."/>
        </authorList>
    </citation>
    <scope>NUCLEOTIDE SEQUENCE [LARGE SCALE GENOMIC DNA]</scope>
    <source>
        <strain evidence="7 8">DSM 22966</strain>
    </source>
</reference>
<dbReference type="Proteomes" id="UP001183794">
    <property type="component" value="Unassembled WGS sequence"/>
</dbReference>
<dbReference type="Pfam" id="PF05175">
    <property type="entry name" value="MTS"/>
    <property type="match status" value="1"/>
</dbReference>
<dbReference type="SUPFAM" id="SSF53335">
    <property type="entry name" value="S-adenosyl-L-methionine-dependent methyltransferases"/>
    <property type="match status" value="1"/>
</dbReference>
<dbReference type="RefSeq" id="WP_310171168.1">
    <property type="nucleotide sequence ID" value="NZ_BAABHE010000002.1"/>
</dbReference>
<dbReference type="Gene3D" id="3.40.50.150">
    <property type="entry name" value="Vaccinia Virus protein VP39"/>
    <property type="match status" value="1"/>
</dbReference>
<accession>A0ABU2AYS0</accession>
<dbReference type="InterPro" id="IPR052190">
    <property type="entry name" value="Euk-Arch_PrmC-MTase"/>
</dbReference>
<keyword evidence="2 7" id="KW-0489">Methyltransferase</keyword>
<dbReference type="PANTHER" id="PTHR45875:SF1">
    <property type="entry name" value="METHYLTRANSFERASE N6AMT1"/>
    <property type="match status" value="1"/>
</dbReference>
<dbReference type="CDD" id="cd02440">
    <property type="entry name" value="AdoMet_MTases"/>
    <property type="match status" value="1"/>
</dbReference>
<dbReference type="Pfam" id="PF23186">
    <property type="entry name" value="DUF7059"/>
    <property type="match status" value="1"/>
</dbReference>
<evidence type="ECO:0000259" key="5">
    <source>
        <dbReference type="Pfam" id="PF05175"/>
    </source>
</evidence>
<evidence type="ECO:0000256" key="3">
    <source>
        <dbReference type="ARBA" id="ARBA00022679"/>
    </source>
</evidence>
<name>A0ABU2AYS0_9MICC</name>
<dbReference type="InterPro" id="IPR002052">
    <property type="entry name" value="DNA_methylase_N6_adenine_CS"/>
</dbReference>
<dbReference type="GO" id="GO:0008168">
    <property type="term" value="F:methyltransferase activity"/>
    <property type="evidence" value="ECO:0007669"/>
    <property type="project" value="UniProtKB-KW"/>
</dbReference>
<feature type="domain" description="DUF7059" evidence="6">
    <location>
        <begin position="22"/>
        <end position="107"/>
    </location>
</feature>
<dbReference type="EMBL" id="JAVDYJ010000001">
    <property type="protein sequence ID" value="MDR7346316.1"/>
    <property type="molecule type" value="Genomic_DNA"/>
</dbReference>
<evidence type="ECO:0000313" key="8">
    <source>
        <dbReference type="Proteomes" id="UP001183794"/>
    </source>
</evidence>
<dbReference type="GO" id="GO:0032259">
    <property type="term" value="P:methylation"/>
    <property type="evidence" value="ECO:0007669"/>
    <property type="project" value="UniProtKB-KW"/>
</dbReference>
<evidence type="ECO:0000256" key="4">
    <source>
        <dbReference type="ARBA" id="ARBA00022691"/>
    </source>
</evidence>
<feature type="domain" description="Methyltransferase small" evidence="5">
    <location>
        <begin position="149"/>
        <end position="293"/>
    </location>
</feature>
<evidence type="ECO:0000256" key="1">
    <source>
        <dbReference type="ARBA" id="ARBA00006149"/>
    </source>
</evidence>
<dbReference type="PROSITE" id="PS00092">
    <property type="entry name" value="N6_MTASE"/>
    <property type="match status" value="1"/>
</dbReference>
<keyword evidence="8" id="KW-1185">Reference proteome</keyword>
<dbReference type="InterPro" id="IPR029063">
    <property type="entry name" value="SAM-dependent_MTases_sf"/>
</dbReference>
<comment type="caution">
    <text evidence="7">The sequence shown here is derived from an EMBL/GenBank/DDBJ whole genome shotgun (WGS) entry which is preliminary data.</text>
</comment>
<evidence type="ECO:0000313" key="7">
    <source>
        <dbReference type="EMBL" id="MDR7346316.1"/>
    </source>
</evidence>
<evidence type="ECO:0000259" key="6">
    <source>
        <dbReference type="Pfam" id="PF23186"/>
    </source>
</evidence>